<dbReference type="KEGG" id="awe:JG540_00415"/>
<dbReference type="SUPFAM" id="SSF52218">
    <property type="entry name" value="Flavoproteins"/>
    <property type="match status" value="1"/>
</dbReference>
<reference evidence="5 6" key="1">
    <citation type="submission" date="2020-12" db="EMBL/GenBank/DDBJ databases">
        <authorList>
            <person name="Zhou J."/>
        </authorList>
    </citation>
    <scope>NUCLEOTIDE SEQUENCE [LARGE SCALE GENOMIC DNA]</scope>
    <source>
        <strain evidence="5 6">CCUG 61299</strain>
    </source>
</reference>
<proteinExistence type="inferred from homology"/>
<accession>A0A7T7M9J1</accession>
<protein>
    <recommendedName>
        <fullName evidence="3 4">Protein NrdI</fullName>
    </recommendedName>
</protein>
<dbReference type="Pfam" id="PF07972">
    <property type="entry name" value="Flavodoxin_NdrI"/>
    <property type="match status" value="1"/>
</dbReference>
<dbReference type="RefSeq" id="WP_200275993.1">
    <property type="nucleotide sequence ID" value="NZ_CP066802.1"/>
</dbReference>
<evidence type="ECO:0000256" key="2">
    <source>
        <dbReference type="ARBA" id="ARBA00009942"/>
    </source>
</evidence>
<dbReference type="HAMAP" id="MF_00128">
    <property type="entry name" value="NrdI"/>
    <property type="match status" value="1"/>
</dbReference>
<dbReference type="PIRSF" id="PIRSF005087">
    <property type="entry name" value="NrdI"/>
    <property type="match status" value="1"/>
</dbReference>
<dbReference type="InterPro" id="IPR020852">
    <property type="entry name" value="RNR_Ib_NrdI_bac"/>
</dbReference>
<dbReference type="EMBL" id="CP066802">
    <property type="protein sequence ID" value="QQM67416.1"/>
    <property type="molecule type" value="Genomic_DNA"/>
</dbReference>
<dbReference type="Gene3D" id="3.40.50.360">
    <property type="match status" value="1"/>
</dbReference>
<sequence>MAPAADGPFVVYFSSTSENTHRFAAKLGFRSARIPLLPRDEPLVVEEPYVLLVPTYGGGNVKGAVPKQVIKFLNNERNRSLCRGVISSGNTNFGEAYCLAGGIVSAKLGVPHMYKYELLGTPTDVERVKQGLEEFWQTL</sequence>
<comment type="function">
    <text evidence="1 4">Probably involved in ribonucleotide reductase function.</text>
</comment>
<dbReference type="GO" id="GO:0010181">
    <property type="term" value="F:FMN binding"/>
    <property type="evidence" value="ECO:0007669"/>
    <property type="project" value="InterPro"/>
</dbReference>
<evidence type="ECO:0000256" key="3">
    <source>
        <dbReference type="ARBA" id="ARBA00020129"/>
    </source>
</evidence>
<dbReference type="InterPro" id="IPR029039">
    <property type="entry name" value="Flavoprotein-like_sf"/>
</dbReference>
<dbReference type="Proteomes" id="UP000595895">
    <property type="component" value="Chromosome"/>
</dbReference>
<dbReference type="NCBIfam" id="TIGR00333">
    <property type="entry name" value="nrdI"/>
    <property type="match status" value="1"/>
</dbReference>
<evidence type="ECO:0000313" key="5">
    <source>
        <dbReference type="EMBL" id="QQM67416.1"/>
    </source>
</evidence>
<dbReference type="PANTHER" id="PTHR37297:SF1">
    <property type="entry name" value="PROTEIN NRDI"/>
    <property type="match status" value="1"/>
</dbReference>
<evidence type="ECO:0000256" key="4">
    <source>
        <dbReference type="HAMAP-Rule" id="MF_00128"/>
    </source>
</evidence>
<name>A0A7T7M9J1_9ACTO</name>
<evidence type="ECO:0000313" key="6">
    <source>
        <dbReference type="Proteomes" id="UP000595895"/>
    </source>
</evidence>
<keyword evidence="6" id="KW-1185">Reference proteome</keyword>
<dbReference type="InterPro" id="IPR004465">
    <property type="entry name" value="RNR_NrdI"/>
</dbReference>
<evidence type="ECO:0000256" key="1">
    <source>
        <dbReference type="ARBA" id="ARBA00003999"/>
    </source>
</evidence>
<dbReference type="PANTHER" id="PTHR37297">
    <property type="entry name" value="PROTEIN NRDI"/>
    <property type="match status" value="1"/>
</dbReference>
<gene>
    <name evidence="4 5" type="primary">nrdI</name>
    <name evidence="5" type="ORF">JG540_00415</name>
</gene>
<dbReference type="AlphaFoldDB" id="A0A7T7M9J1"/>
<comment type="similarity">
    <text evidence="2 4">Belongs to the NrdI family.</text>
</comment>
<organism evidence="5 6">
    <name type="scientific">Actinomyces weissii</name>
    <dbReference type="NCBI Taxonomy" id="675090"/>
    <lineage>
        <taxon>Bacteria</taxon>
        <taxon>Bacillati</taxon>
        <taxon>Actinomycetota</taxon>
        <taxon>Actinomycetes</taxon>
        <taxon>Actinomycetales</taxon>
        <taxon>Actinomycetaceae</taxon>
        <taxon>Actinomyces</taxon>
    </lineage>
</organism>